<keyword evidence="1" id="KW-0732">Signal</keyword>
<accession>A0A5C5Y662</accession>
<dbReference type="InterPro" id="IPR028994">
    <property type="entry name" value="Integrin_alpha_N"/>
</dbReference>
<name>A0A5C5Y662_9PLAN</name>
<proteinExistence type="predicted"/>
<organism evidence="2 3">
    <name type="scientific">Crateriforma conspicua</name>
    <dbReference type="NCBI Taxonomy" id="2527996"/>
    <lineage>
        <taxon>Bacteria</taxon>
        <taxon>Pseudomonadati</taxon>
        <taxon>Planctomycetota</taxon>
        <taxon>Planctomycetia</taxon>
        <taxon>Planctomycetales</taxon>
        <taxon>Planctomycetaceae</taxon>
        <taxon>Crateriforma</taxon>
    </lineage>
</organism>
<sequence>MPDPTHLPAGYWPQQVLDKIALYHQSRRNDLVIPDYQAIVDYFVKDAPPGYQFPPPVESLDTTFQAVPLQWGGEKDLMAVSSTLPLVDGRTPEDAISLAVTDLWTGVVKRLEFHRSESSETSKVDVTSTLLGRGGNPSRIHEADLDADGIMDYVVSDLGSMAPQDERQGSVWWLQGQSDGGFRRHALRLGLTRVADALPFDYDGDGDLDLIIADFGLYFSGGVEIMRQTGIQDGIPQFETEVLDPRDGCIEILIADFNDDGLDDLITLVTQNAESIDLYLNRGDGQLERKNLHTGNTPTLGSSGIEVVDLDKDGDLDVVYTCGDTFDDNMAKPFHHIGWLENEGTFPLTPHELFRMPGVYTATVGDIDQDGDLDIAACSLLSQHQVDAYPPGSFPSVVWLEQTEDMEFAPHVLETDRCHAATCRLIDIDRDGDLDLYVPPLTVEMTPQTEYVWWMNRTIDGPVPSDESADQTAAQ</sequence>
<dbReference type="AlphaFoldDB" id="A0A5C5Y662"/>
<dbReference type="InterPro" id="IPR013517">
    <property type="entry name" value="FG-GAP"/>
</dbReference>
<evidence type="ECO:0000313" key="3">
    <source>
        <dbReference type="Proteomes" id="UP000317238"/>
    </source>
</evidence>
<protein>
    <submittedName>
        <fullName evidence="2">FG-GAP repeat protein</fullName>
    </submittedName>
</protein>
<dbReference type="Pfam" id="PF13517">
    <property type="entry name" value="FG-GAP_3"/>
    <property type="match status" value="1"/>
</dbReference>
<evidence type="ECO:0000256" key="1">
    <source>
        <dbReference type="ARBA" id="ARBA00022729"/>
    </source>
</evidence>
<evidence type="ECO:0000313" key="2">
    <source>
        <dbReference type="EMBL" id="TWT70710.1"/>
    </source>
</evidence>
<dbReference type="PANTHER" id="PTHR45460">
    <property type="entry name" value="SIMILAR TO CYSTEINE PROTEINASE"/>
    <property type="match status" value="1"/>
</dbReference>
<dbReference type="Gene3D" id="2.130.10.130">
    <property type="entry name" value="Integrin alpha, N-terminal"/>
    <property type="match status" value="1"/>
</dbReference>
<dbReference type="PANTHER" id="PTHR45460:SF2">
    <property type="entry name" value="ALPHA 1,3 GLUCANASE, GH71 FAMILY (EUROFUNG)"/>
    <property type="match status" value="1"/>
</dbReference>
<dbReference type="Proteomes" id="UP000317238">
    <property type="component" value="Unassembled WGS sequence"/>
</dbReference>
<dbReference type="SUPFAM" id="SSF69318">
    <property type="entry name" value="Integrin alpha N-terminal domain"/>
    <property type="match status" value="1"/>
</dbReference>
<gene>
    <name evidence="2" type="ORF">Pan14r_30170</name>
</gene>
<reference evidence="2 3" key="1">
    <citation type="submission" date="2019-02" db="EMBL/GenBank/DDBJ databases">
        <title>Deep-cultivation of Planctomycetes and their phenomic and genomic characterization uncovers novel biology.</title>
        <authorList>
            <person name="Wiegand S."/>
            <person name="Jogler M."/>
            <person name="Boedeker C."/>
            <person name="Pinto D."/>
            <person name="Vollmers J."/>
            <person name="Rivas-Marin E."/>
            <person name="Kohn T."/>
            <person name="Peeters S.H."/>
            <person name="Heuer A."/>
            <person name="Rast P."/>
            <person name="Oberbeckmann S."/>
            <person name="Bunk B."/>
            <person name="Jeske O."/>
            <person name="Meyerdierks A."/>
            <person name="Storesund J.E."/>
            <person name="Kallscheuer N."/>
            <person name="Luecker S."/>
            <person name="Lage O.M."/>
            <person name="Pohl T."/>
            <person name="Merkel B.J."/>
            <person name="Hornburger P."/>
            <person name="Mueller R.-W."/>
            <person name="Bruemmer F."/>
            <person name="Labrenz M."/>
            <person name="Spormann A.M."/>
            <person name="Op Den Camp H."/>
            <person name="Overmann J."/>
            <person name="Amann R."/>
            <person name="Jetten M.S.M."/>
            <person name="Mascher T."/>
            <person name="Medema M.H."/>
            <person name="Devos D.P."/>
            <person name="Kaster A.-K."/>
            <person name="Ovreas L."/>
            <person name="Rohde M."/>
            <person name="Galperin M.Y."/>
            <person name="Jogler C."/>
        </authorList>
    </citation>
    <scope>NUCLEOTIDE SEQUENCE [LARGE SCALE GENOMIC DNA]</scope>
    <source>
        <strain evidence="2 3">Pan14r</strain>
    </source>
</reference>
<comment type="caution">
    <text evidence="2">The sequence shown here is derived from an EMBL/GenBank/DDBJ whole genome shotgun (WGS) entry which is preliminary data.</text>
</comment>
<dbReference type="EMBL" id="SJPL01000001">
    <property type="protein sequence ID" value="TWT70710.1"/>
    <property type="molecule type" value="Genomic_DNA"/>
</dbReference>
<keyword evidence="3" id="KW-1185">Reference proteome</keyword>